<dbReference type="InterPro" id="IPR015020">
    <property type="entry name" value="Rv2525c-like_Glyco_Hydro-like"/>
</dbReference>
<dbReference type="RefSeq" id="WP_127749006.1">
    <property type="nucleotide sequence ID" value="NZ_CP033219.1"/>
</dbReference>
<dbReference type="InterPro" id="IPR003646">
    <property type="entry name" value="SH3-like_bac-type"/>
</dbReference>
<dbReference type="AlphaFoldDB" id="A0A3T0N377"/>
<reference evidence="4 5" key="1">
    <citation type="submission" date="2018-10" db="EMBL/GenBank/DDBJ databases">
        <title>Parasedimentitalea marina sp. nov., a psychrophilic bacterium isolated from deep seawater of the New Britain Trench.</title>
        <authorList>
            <person name="Cao J."/>
        </authorList>
    </citation>
    <scope>NUCLEOTIDE SEQUENCE [LARGE SCALE GENOMIC DNA]</scope>
    <source>
        <strain evidence="4 5">W43</strain>
    </source>
</reference>
<sequence>MHKIIDTPWRVTSNLDELRARGVETIIRYFNRANSNQLPEKRLEPAEAAAIADAGMTLAVVYQQRGGSGGNINDLNAKSGNADATRAVKQATQIGQPIGSAIYFAVDWDYFRPTDLKSISEYFAEVRRVLGADYRVGVYGSGLVGKTLKSAGLVDFIWLSMSVGWSGTKALLATDAWTLRQTYPEQTAVLRHDGNELSPAWGDFGQFTPGGAAASAPVDWRDDAGSFQFALMEVTARSGLNLRRGPGTNYGVDSTLAQGQIVQVVSTSGDWANVDVNSDGLSDGYLHSGYLKPVSGGLPLLSSANGNTAGNWPTWPKWPTWPSAPGSTATAAAPATAAGATVPYSVAQAELALDVREVAGPGNNPRVVMYHKSTNPWSGTDDSVAWCSSFVNYCVEQSGMVGTDSQRALSWEDWGQSAENDPQEGDIVVFERVGKGGHVGFLVADRGDSVSVLGGNQNNRVRISTYPKNGKLGATKYVLRSIRRAI</sequence>
<dbReference type="InterPro" id="IPR017853">
    <property type="entry name" value="GH"/>
</dbReference>
<dbReference type="Gene3D" id="3.90.1720.10">
    <property type="entry name" value="endopeptidase domain like (from Nostoc punctiforme)"/>
    <property type="match status" value="1"/>
</dbReference>
<dbReference type="Pfam" id="PF05257">
    <property type="entry name" value="CHAP"/>
    <property type="match status" value="1"/>
</dbReference>
<evidence type="ECO:0000256" key="1">
    <source>
        <dbReference type="ARBA" id="ARBA00001561"/>
    </source>
</evidence>
<dbReference type="Pfam" id="PF08239">
    <property type="entry name" value="SH3_3"/>
    <property type="match status" value="1"/>
</dbReference>
<dbReference type="Pfam" id="PF08924">
    <property type="entry name" value="Rv2525c_GlyHyd-like"/>
    <property type="match status" value="1"/>
</dbReference>
<evidence type="ECO:0000313" key="4">
    <source>
        <dbReference type="EMBL" id="AZV78444.1"/>
    </source>
</evidence>
<dbReference type="GO" id="GO:0008745">
    <property type="term" value="F:N-acetylmuramoyl-L-alanine amidase activity"/>
    <property type="evidence" value="ECO:0007669"/>
    <property type="project" value="UniProtKB-EC"/>
</dbReference>
<accession>A0A3T0N377</accession>
<dbReference type="OrthoDB" id="5395100at2"/>
<dbReference type="KEGG" id="sedi:EBB79_11505"/>
<name>A0A3T0N377_9RHOB</name>
<dbReference type="Proteomes" id="UP000283063">
    <property type="component" value="Chromosome"/>
</dbReference>
<comment type="catalytic activity">
    <reaction evidence="1">
        <text>Hydrolyzes the link between N-acetylmuramoyl residues and L-amino acid residues in certain cell-wall glycopeptides.</text>
        <dbReference type="EC" id="3.5.1.28"/>
    </reaction>
</comment>
<dbReference type="NCBIfam" id="TIGR02594">
    <property type="entry name" value="TIGR02594 family protein"/>
    <property type="match status" value="1"/>
</dbReference>
<organism evidence="4 5">
    <name type="scientific">Parasedimentitalea marina</name>
    <dbReference type="NCBI Taxonomy" id="2483033"/>
    <lineage>
        <taxon>Bacteria</taxon>
        <taxon>Pseudomonadati</taxon>
        <taxon>Pseudomonadota</taxon>
        <taxon>Alphaproteobacteria</taxon>
        <taxon>Rhodobacterales</taxon>
        <taxon>Paracoccaceae</taxon>
        <taxon>Parasedimentitalea</taxon>
    </lineage>
</organism>
<keyword evidence="5" id="KW-1185">Reference proteome</keyword>
<dbReference type="Gene3D" id="2.30.30.40">
    <property type="entry name" value="SH3 Domains"/>
    <property type="match status" value="1"/>
</dbReference>
<dbReference type="InterPro" id="IPR013423">
    <property type="entry name" value="CHP02594"/>
</dbReference>
<dbReference type="Gene3D" id="3.20.20.80">
    <property type="entry name" value="Glycosidases"/>
    <property type="match status" value="1"/>
</dbReference>
<dbReference type="EC" id="3.5.1.28" evidence="2"/>
<dbReference type="SMART" id="SM00287">
    <property type="entry name" value="SH3b"/>
    <property type="match status" value="1"/>
</dbReference>
<dbReference type="SUPFAM" id="SSF51445">
    <property type="entry name" value="(Trans)glycosidases"/>
    <property type="match status" value="1"/>
</dbReference>
<evidence type="ECO:0000256" key="2">
    <source>
        <dbReference type="ARBA" id="ARBA00011901"/>
    </source>
</evidence>
<dbReference type="InterPro" id="IPR038765">
    <property type="entry name" value="Papain-like_cys_pep_sf"/>
</dbReference>
<dbReference type="EMBL" id="CP033219">
    <property type="protein sequence ID" value="AZV78444.1"/>
    <property type="molecule type" value="Genomic_DNA"/>
</dbReference>
<feature type="domain" description="SH3b" evidence="3">
    <location>
        <begin position="229"/>
        <end position="295"/>
    </location>
</feature>
<evidence type="ECO:0000313" key="5">
    <source>
        <dbReference type="Proteomes" id="UP000283063"/>
    </source>
</evidence>
<dbReference type="PROSITE" id="PS51781">
    <property type="entry name" value="SH3B"/>
    <property type="match status" value="1"/>
</dbReference>
<protein>
    <recommendedName>
        <fullName evidence="2">N-acetylmuramoyl-L-alanine amidase</fullName>
        <ecNumber evidence="2">3.5.1.28</ecNumber>
    </recommendedName>
</protein>
<proteinExistence type="predicted"/>
<dbReference type="SUPFAM" id="SSF54001">
    <property type="entry name" value="Cysteine proteinases"/>
    <property type="match status" value="1"/>
</dbReference>
<evidence type="ECO:0000259" key="3">
    <source>
        <dbReference type="PROSITE" id="PS51781"/>
    </source>
</evidence>
<gene>
    <name evidence="4" type="ORF">EBB79_11505</name>
</gene>
<dbReference type="InterPro" id="IPR007921">
    <property type="entry name" value="CHAP_dom"/>
</dbReference>